<protein>
    <submittedName>
        <fullName evidence="2">Uncharacterized protein</fullName>
    </submittedName>
</protein>
<keyword evidence="1" id="KW-0732">Signal</keyword>
<dbReference type="AlphaFoldDB" id="A0AAV1SEM4"/>
<dbReference type="Proteomes" id="UP001314170">
    <property type="component" value="Unassembled WGS sequence"/>
</dbReference>
<feature type="signal peptide" evidence="1">
    <location>
        <begin position="1"/>
        <end position="29"/>
    </location>
</feature>
<reference evidence="2 3" key="1">
    <citation type="submission" date="2024-01" db="EMBL/GenBank/DDBJ databases">
        <authorList>
            <person name="Waweru B."/>
        </authorList>
    </citation>
    <scope>NUCLEOTIDE SEQUENCE [LARGE SCALE GENOMIC DNA]</scope>
</reference>
<feature type="chain" id="PRO_5043606573" evidence="1">
    <location>
        <begin position="30"/>
        <end position="159"/>
    </location>
</feature>
<keyword evidence="3" id="KW-1185">Reference proteome</keyword>
<proteinExistence type="predicted"/>
<evidence type="ECO:0000256" key="1">
    <source>
        <dbReference type="SAM" id="SignalP"/>
    </source>
</evidence>
<accession>A0AAV1SEM4</accession>
<evidence type="ECO:0000313" key="2">
    <source>
        <dbReference type="EMBL" id="CAK7349806.1"/>
    </source>
</evidence>
<name>A0AAV1SEM4_9ROSI</name>
<gene>
    <name evidence="2" type="ORF">DCAF_LOCUS22527</name>
</gene>
<organism evidence="2 3">
    <name type="scientific">Dovyalis caffra</name>
    <dbReference type="NCBI Taxonomy" id="77055"/>
    <lineage>
        <taxon>Eukaryota</taxon>
        <taxon>Viridiplantae</taxon>
        <taxon>Streptophyta</taxon>
        <taxon>Embryophyta</taxon>
        <taxon>Tracheophyta</taxon>
        <taxon>Spermatophyta</taxon>
        <taxon>Magnoliopsida</taxon>
        <taxon>eudicotyledons</taxon>
        <taxon>Gunneridae</taxon>
        <taxon>Pentapetalae</taxon>
        <taxon>rosids</taxon>
        <taxon>fabids</taxon>
        <taxon>Malpighiales</taxon>
        <taxon>Salicaceae</taxon>
        <taxon>Flacourtieae</taxon>
        <taxon>Dovyalis</taxon>
    </lineage>
</organism>
<dbReference type="EMBL" id="CAWUPB010001178">
    <property type="protein sequence ID" value="CAK7349806.1"/>
    <property type="molecule type" value="Genomic_DNA"/>
</dbReference>
<evidence type="ECO:0000313" key="3">
    <source>
        <dbReference type="Proteomes" id="UP001314170"/>
    </source>
</evidence>
<sequence>MAYSKRSKNFVCFLAVLALVLTLIGSSQARPLPRSTEVSGFQVQNSSYEAILMNLAAMLPKGVPYSKMGLLNMCKNFICFVDVLAMVCALMSSSQAQQLPQRKISGFRMDNSDEARQLLQGKVSGFQTENTFEASVRTLGAMLPKSAPLPPSGPSPGIN</sequence>
<comment type="caution">
    <text evidence="2">The sequence shown here is derived from an EMBL/GenBank/DDBJ whole genome shotgun (WGS) entry which is preliminary data.</text>
</comment>